<dbReference type="EMBL" id="CP048838">
    <property type="protein sequence ID" value="QJA01400.1"/>
    <property type="molecule type" value="Genomic_DNA"/>
</dbReference>
<evidence type="ECO:0000259" key="1">
    <source>
        <dbReference type="Pfam" id="PF06114"/>
    </source>
</evidence>
<name>A0AAP9MBK8_CLOIN</name>
<organism evidence="2 3">
    <name type="scientific">Clostridium innocuum</name>
    <dbReference type="NCBI Taxonomy" id="1522"/>
    <lineage>
        <taxon>Bacteria</taxon>
        <taxon>Bacillati</taxon>
        <taxon>Bacillota</taxon>
        <taxon>Clostridia</taxon>
        <taxon>Eubacteriales</taxon>
        <taxon>Clostridiaceae</taxon>
        <taxon>Clostridium</taxon>
    </lineage>
</organism>
<gene>
    <name evidence="2" type="ORF">G4D54_02685</name>
</gene>
<accession>A0AAP9MBK8</accession>
<dbReference type="Gene3D" id="1.10.10.2910">
    <property type="match status" value="1"/>
</dbReference>
<protein>
    <submittedName>
        <fullName evidence="2">ImmA/IrrE family metallo-endopeptidase</fullName>
    </submittedName>
</protein>
<sequence>MNQILANSLYKQNVKRFQKLKEEAKTLNILYNGSNIIQDDIYIVLKNYVSKNDKHLELFRLPIQDDDFCAFTCIREGKLFTVLNSWLPISKQIFATAHELYHVWRYISDQDDSLSNNGSLLRSENMDDDTATREDKEANAFAGLLLVPDLQLLEQIEIYGIDKSKLDLDSVVKLMDIFAVPYKAIVLRLFEENIISEKNAIQLLKEGTIERIEFSMQSQNVGERWKKRTFDEIDLGVVENRLKQNKEADRLSDSRIVEDERTLKDIREWFSRK</sequence>
<feature type="domain" description="IrrE N-terminal-like" evidence="1">
    <location>
        <begin position="82"/>
        <end position="189"/>
    </location>
</feature>
<dbReference type="AlphaFoldDB" id="A0AAP9MBK8"/>
<dbReference type="PANTHER" id="PTHR43236:SF1">
    <property type="entry name" value="BLL7220 PROTEIN"/>
    <property type="match status" value="1"/>
</dbReference>
<dbReference type="PANTHER" id="PTHR43236">
    <property type="entry name" value="ANTITOXIN HIGA1"/>
    <property type="match status" value="1"/>
</dbReference>
<dbReference type="Proteomes" id="UP000503330">
    <property type="component" value="Chromosome"/>
</dbReference>
<dbReference type="InterPro" id="IPR052345">
    <property type="entry name" value="Rad_response_metalloprotease"/>
</dbReference>
<reference evidence="2 3" key="1">
    <citation type="submission" date="2020-02" db="EMBL/GenBank/DDBJ databases">
        <authorList>
            <person name="Kociolek L.K."/>
            <person name="Ozer E.A."/>
        </authorList>
    </citation>
    <scope>NUCLEOTIDE SEQUENCE [LARGE SCALE GENOMIC DNA]</scope>
    <source>
        <strain evidence="2 3">ATCC 14501</strain>
    </source>
</reference>
<dbReference type="RefSeq" id="WP_002607200.1">
    <property type="nucleotide sequence ID" value="NZ_BAAACC010000020.1"/>
</dbReference>
<evidence type="ECO:0000313" key="2">
    <source>
        <dbReference type="EMBL" id="QJA01400.1"/>
    </source>
</evidence>
<proteinExistence type="predicted"/>
<dbReference type="Pfam" id="PF06114">
    <property type="entry name" value="Peptidase_M78"/>
    <property type="match status" value="1"/>
</dbReference>
<dbReference type="GeneID" id="61924408"/>
<evidence type="ECO:0000313" key="3">
    <source>
        <dbReference type="Proteomes" id="UP000503330"/>
    </source>
</evidence>
<dbReference type="InterPro" id="IPR010359">
    <property type="entry name" value="IrrE_HExxH"/>
</dbReference>